<evidence type="ECO:0000256" key="3">
    <source>
        <dbReference type="RuleBase" id="RU363067"/>
    </source>
</evidence>
<dbReference type="PROSITE" id="PS51845">
    <property type="entry name" value="PDEASE_I_2"/>
    <property type="match status" value="1"/>
</dbReference>
<evidence type="ECO:0000256" key="2">
    <source>
        <dbReference type="ARBA" id="ARBA00022801"/>
    </source>
</evidence>
<dbReference type="Gene3D" id="1.10.1300.10">
    <property type="entry name" value="3'5'-cyclic nucleotide phosphodiesterase, catalytic domain"/>
    <property type="match status" value="1"/>
</dbReference>
<keyword evidence="4" id="KW-0812">Transmembrane</keyword>
<feature type="domain" description="PDEase" evidence="6">
    <location>
        <begin position="604"/>
        <end position="981"/>
    </location>
</feature>
<evidence type="ECO:0000256" key="5">
    <source>
        <dbReference type="SAM" id="SignalP"/>
    </source>
</evidence>
<dbReference type="AlphaFoldDB" id="A0A061RDP9"/>
<evidence type="ECO:0000256" key="4">
    <source>
        <dbReference type="SAM" id="Phobius"/>
    </source>
</evidence>
<dbReference type="Pfam" id="PF09084">
    <property type="entry name" value="NMT1"/>
    <property type="match status" value="1"/>
</dbReference>
<name>A0A061RDP9_9CHLO</name>
<evidence type="ECO:0000256" key="1">
    <source>
        <dbReference type="ARBA" id="ARBA00022723"/>
    </source>
</evidence>
<dbReference type="GO" id="GO:0007165">
    <property type="term" value="P:signal transduction"/>
    <property type="evidence" value="ECO:0007669"/>
    <property type="project" value="InterPro"/>
</dbReference>
<accession>A0A061RDP9</accession>
<feature type="chain" id="PRO_5030002182" description="Phosphodiesterase" evidence="5">
    <location>
        <begin position="33"/>
        <end position="1033"/>
    </location>
</feature>
<proteinExistence type="inferred from homology"/>
<dbReference type="GO" id="GO:0046872">
    <property type="term" value="F:metal ion binding"/>
    <property type="evidence" value="ECO:0007669"/>
    <property type="project" value="UniProtKB-KW"/>
</dbReference>
<keyword evidence="4" id="KW-0472">Membrane</keyword>
<evidence type="ECO:0000259" key="6">
    <source>
        <dbReference type="PROSITE" id="PS51845"/>
    </source>
</evidence>
<dbReference type="PROSITE" id="PS00126">
    <property type="entry name" value="PDEASE_I_1"/>
    <property type="match status" value="1"/>
</dbReference>
<dbReference type="Pfam" id="PF00233">
    <property type="entry name" value="PDEase_I"/>
    <property type="match status" value="1"/>
</dbReference>
<protein>
    <recommendedName>
        <fullName evidence="3">Phosphodiesterase</fullName>
        <ecNumber evidence="3">3.1.4.-</ecNumber>
    </recommendedName>
</protein>
<dbReference type="EMBL" id="GBEZ01017556">
    <property type="protein sequence ID" value="JAC68790.1"/>
    <property type="molecule type" value="Transcribed_RNA"/>
</dbReference>
<comment type="similarity">
    <text evidence="3">Belongs to the cyclic nucleotide phosphodiesterase family.</text>
</comment>
<reference evidence="7" key="1">
    <citation type="submission" date="2014-05" db="EMBL/GenBank/DDBJ databases">
        <title>The transcriptome of the halophilic microalga Tetraselmis sp. GSL018 isolated from the Great Salt Lake, Utah.</title>
        <authorList>
            <person name="Jinkerson R.E."/>
            <person name="D'Adamo S."/>
            <person name="Posewitz M.C."/>
        </authorList>
    </citation>
    <scope>NUCLEOTIDE SEQUENCE</scope>
    <source>
        <strain evidence="7">GSL018</strain>
    </source>
</reference>
<gene>
    <name evidence="7" type="ORF">TSPGSL018_7916</name>
</gene>
<dbReference type="PANTHER" id="PTHR11347">
    <property type="entry name" value="CYCLIC NUCLEOTIDE PHOSPHODIESTERASE"/>
    <property type="match status" value="1"/>
</dbReference>
<keyword evidence="5" id="KW-0732">Signal</keyword>
<keyword evidence="1 3" id="KW-0479">Metal-binding</keyword>
<keyword evidence="2 3" id="KW-0378">Hydrolase</keyword>
<evidence type="ECO:0000313" key="7">
    <source>
        <dbReference type="EMBL" id="JAC68790.1"/>
    </source>
</evidence>
<sequence>MLKPFMSEDLRMLSHTACSLILFMSLLQSVCANEFTSSCAKVDRLILQLRWTRDAQFAGFYAALKKKYFSEECLEVSFRTRDDLGKQPEELLLSGDADLAVSWSMDKARIPAENRTVLKTVAQIFRRAGYNKIILNPLKMLNISTYTDIAAASDWLGRPLTVAATDDAYNLFAGLSILNVTFCRTGFPQLTAISECEGKEMVRIIPRPVVGVEVFDKSAATAPADLFTAHVKDPLVRQLSASNGTIVWSETVSPLHVATPFLEDGISVAWYPSSAVQRRDVFRRFLRAAFKGWIFCRDWEVSCAEAVGPDLQLRQKTIFEIREINKLIWPSVNGIGKIDEDALQDSYNYAAASGFWDRGSLNVSDDVIPDIAEQVVDELENEGFDVYGNFFQNPEFQRSLSICSEDPSGPLVLCEMHCNPGHEPPFEGKIFWRDQCVPCKPGFASPGGEQMCVRCAEGTSPSPGASECVRKSDSGPDAALVISLVAVGFVTLTVLLVGLYLWRRNAQLRDALHTMHGIDEKLDTESPYVKALSFLGDVAEGRHNHLFNMAKRHELQKTAGQIRAMLLSSRNILAPDVSEQMLHNDIFSKDIVRFVDQQALGGRYDNSESSELAQSISLNRIGSIDAPGTCPVPGSGGELRPADLPEDIVAAGWSFEVDALRWAAACPENLLGEILVRLVVAWGIDETLSLDCDRLRVFARVIEEGHFDNPYHCLAHTIDVTVRMATILNKSGIVAALSGGKNRTGSLTLLAALLSAAVHDYKHVGFTNRYLVQRETNLSIQFNDQSVLENRSLRDSLQLLREGGTSFFRRLSHREMHHLRSMIIRMVLSTDMANHFSILTSIQTKLADGHKQKGSSFSSGSMYPFSRLSEEQQMLLLQLCLKAADIGHCCLPTRLHIMWVERLQREMWRQGDDEKAHGLPVSPLADREKPGALYGSNQVGFFQALACPMYDMLVAVLPGCVELQQGIHANLRFWQENLEHPPAHLLPKNMRNEHAVPEDGDNHEMTAGGRALASLVYVEDLELCNLIDIPGSP</sequence>
<dbReference type="InterPro" id="IPR015168">
    <property type="entry name" value="SsuA/THI5"/>
</dbReference>
<keyword evidence="4" id="KW-1133">Transmembrane helix</keyword>
<dbReference type="GO" id="GO:0004114">
    <property type="term" value="F:3',5'-cyclic-nucleotide phosphodiesterase activity"/>
    <property type="evidence" value="ECO:0007669"/>
    <property type="project" value="InterPro"/>
</dbReference>
<dbReference type="InterPro" id="IPR023174">
    <property type="entry name" value="PDEase_CS"/>
</dbReference>
<feature type="transmembrane region" description="Helical" evidence="4">
    <location>
        <begin position="478"/>
        <end position="502"/>
    </location>
</feature>
<dbReference type="SUPFAM" id="SSF109604">
    <property type="entry name" value="HD-domain/PDEase-like"/>
    <property type="match status" value="1"/>
</dbReference>
<dbReference type="Gene3D" id="3.40.190.10">
    <property type="entry name" value="Periplasmic binding protein-like II"/>
    <property type="match status" value="2"/>
</dbReference>
<organism evidence="7">
    <name type="scientific">Tetraselmis sp. GSL018</name>
    <dbReference type="NCBI Taxonomy" id="582737"/>
    <lineage>
        <taxon>Eukaryota</taxon>
        <taxon>Viridiplantae</taxon>
        <taxon>Chlorophyta</taxon>
        <taxon>core chlorophytes</taxon>
        <taxon>Chlorodendrophyceae</taxon>
        <taxon>Chlorodendrales</taxon>
        <taxon>Chlorodendraceae</taxon>
        <taxon>Tetraselmis</taxon>
    </lineage>
</organism>
<dbReference type="EC" id="3.1.4.-" evidence="3"/>
<feature type="signal peptide" evidence="5">
    <location>
        <begin position="1"/>
        <end position="32"/>
    </location>
</feature>
<dbReference type="InterPro" id="IPR002073">
    <property type="entry name" value="PDEase_catalytic_dom"/>
</dbReference>
<comment type="cofactor">
    <cofactor evidence="3">
        <name>a divalent metal cation</name>
        <dbReference type="ChEBI" id="CHEBI:60240"/>
    </cofactor>
    <text evidence="3">Binds 2 divalent metal cations per subunit. Site 1 may preferentially bind zinc ions, while site 2 has a preference for magnesium and/or manganese ions.</text>
</comment>
<dbReference type="InterPro" id="IPR036971">
    <property type="entry name" value="PDEase_catalytic_dom_sf"/>
</dbReference>